<feature type="non-terminal residue" evidence="1">
    <location>
        <position position="32"/>
    </location>
</feature>
<sequence>MKLIMITLHSLLQKQNQCMFQNNGSTGLLPLG</sequence>
<organism evidence="1">
    <name type="scientific">marine metagenome</name>
    <dbReference type="NCBI Taxonomy" id="408172"/>
    <lineage>
        <taxon>unclassified sequences</taxon>
        <taxon>metagenomes</taxon>
        <taxon>ecological metagenomes</taxon>
    </lineage>
</organism>
<accession>A0A382L2Y3</accession>
<name>A0A382L2Y3_9ZZZZ</name>
<reference evidence="1" key="1">
    <citation type="submission" date="2018-05" db="EMBL/GenBank/DDBJ databases">
        <authorList>
            <person name="Lanie J.A."/>
            <person name="Ng W.-L."/>
            <person name="Kazmierczak K.M."/>
            <person name="Andrzejewski T.M."/>
            <person name="Davidsen T.M."/>
            <person name="Wayne K.J."/>
            <person name="Tettelin H."/>
            <person name="Glass J.I."/>
            <person name="Rusch D."/>
            <person name="Podicherti R."/>
            <person name="Tsui H.-C.T."/>
            <person name="Winkler M.E."/>
        </authorList>
    </citation>
    <scope>NUCLEOTIDE SEQUENCE</scope>
</reference>
<dbReference type="AlphaFoldDB" id="A0A382L2Y3"/>
<gene>
    <name evidence="1" type="ORF">METZ01_LOCUS283833</name>
</gene>
<dbReference type="EMBL" id="UINC01084380">
    <property type="protein sequence ID" value="SVC30979.1"/>
    <property type="molecule type" value="Genomic_DNA"/>
</dbReference>
<evidence type="ECO:0000313" key="1">
    <source>
        <dbReference type="EMBL" id="SVC30979.1"/>
    </source>
</evidence>
<protein>
    <submittedName>
        <fullName evidence="1">Uncharacterized protein</fullName>
    </submittedName>
</protein>
<proteinExistence type="predicted"/>